<proteinExistence type="predicted"/>
<comment type="caution">
    <text evidence="1">The sequence shown here is derived from an EMBL/GenBank/DDBJ whole genome shotgun (WGS) entry which is preliminary data.</text>
</comment>
<name>A0AAN7SW27_9EURO</name>
<gene>
    <name evidence="1" type="ORF">LTR05_006641</name>
</gene>
<keyword evidence="2" id="KW-1185">Reference proteome</keyword>
<protein>
    <submittedName>
        <fullName evidence="1">Uncharacterized protein</fullName>
    </submittedName>
</protein>
<reference evidence="1 2" key="1">
    <citation type="submission" date="2023-08" db="EMBL/GenBank/DDBJ databases">
        <title>Black Yeasts Isolated from many extreme environments.</title>
        <authorList>
            <person name="Coleine C."/>
            <person name="Stajich J.E."/>
            <person name="Selbmann L."/>
        </authorList>
    </citation>
    <scope>NUCLEOTIDE SEQUENCE [LARGE SCALE GENOMIC DNA]</scope>
    <source>
        <strain evidence="1 2">CCFEE 5910</strain>
    </source>
</reference>
<accession>A0AAN7SW27</accession>
<dbReference type="AlphaFoldDB" id="A0AAN7SW27"/>
<sequence length="141" mass="15324">MSSSSKPTLYILYNAKASLAGKCDYVYRKLTSPADAPACSACDLTHGGLRLTETETWTKTKSRINANVHQLHIDELTPELKEFSKSTSLVFPTVLGQEQGGGLKVLLTAQELNKVSKDHEAFLSRLVESGRREGVAVSVAD</sequence>
<evidence type="ECO:0000313" key="1">
    <source>
        <dbReference type="EMBL" id="KAK5082761.1"/>
    </source>
</evidence>
<dbReference type="Proteomes" id="UP001309876">
    <property type="component" value="Unassembled WGS sequence"/>
</dbReference>
<dbReference type="EMBL" id="JAVRRJ010000007">
    <property type="protein sequence ID" value="KAK5082761.1"/>
    <property type="molecule type" value="Genomic_DNA"/>
</dbReference>
<organism evidence="1 2">
    <name type="scientific">Lithohypha guttulata</name>
    <dbReference type="NCBI Taxonomy" id="1690604"/>
    <lineage>
        <taxon>Eukaryota</taxon>
        <taxon>Fungi</taxon>
        <taxon>Dikarya</taxon>
        <taxon>Ascomycota</taxon>
        <taxon>Pezizomycotina</taxon>
        <taxon>Eurotiomycetes</taxon>
        <taxon>Chaetothyriomycetidae</taxon>
        <taxon>Chaetothyriales</taxon>
        <taxon>Trichomeriaceae</taxon>
        <taxon>Lithohypha</taxon>
    </lineage>
</organism>
<evidence type="ECO:0000313" key="2">
    <source>
        <dbReference type="Proteomes" id="UP001309876"/>
    </source>
</evidence>